<keyword evidence="3" id="KW-1185">Reference proteome</keyword>
<evidence type="ECO:0000313" key="3">
    <source>
        <dbReference type="Proteomes" id="UP001207918"/>
    </source>
</evidence>
<dbReference type="SMART" id="SM00855">
    <property type="entry name" value="PGAM"/>
    <property type="match status" value="1"/>
</dbReference>
<sequence>MDLFLIRHTTPDIEEGICYGQKDIDLADSFPDELKKLGAKLPENYPDFPIHSSPLKRCRELAQQLAKQQVTTDSRLKELDFGAWEGRAWDDIDPEQLQPWMQNFVEVACPGGESYRQLYDRAVDWWQEVIQLEHKQVLVISHSGVIRCIISHILEVPLKNSFRLSIDYGSVTKVSGQQNRNIIHYINR</sequence>
<dbReference type="EC" id="3.1.3.73" evidence="1"/>
<dbReference type="EMBL" id="JAGGJA010000010">
    <property type="protein sequence ID" value="MCW9708063.1"/>
    <property type="molecule type" value="Genomic_DNA"/>
</dbReference>
<accession>A0ABT3PQB8</accession>
<proteinExistence type="predicted"/>
<organism evidence="2 3">
    <name type="scientific">Fodinibius salsisoli</name>
    <dbReference type="NCBI Taxonomy" id="2820877"/>
    <lineage>
        <taxon>Bacteria</taxon>
        <taxon>Pseudomonadati</taxon>
        <taxon>Balneolota</taxon>
        <taxon>Balneolia</taxon>
        <taxon>Balneolales</taxon>
        <taxon>Balneolaceae</taxon>
        <taxon>Fodinibius</taxon>
    </lineage>
</organism>
<name>A0ABT3PQB8_9BACT</name>
<dbReference type="PANTHER" id="PTHR48100">
    <property type="entry name" value="BROAD-SPECIFICITY PHOSPHATASE YOR283W-RELATED"/>
    <property type="match status" value="1"/>
</dbReference>
<dbReference type="InterPro" id="IPR029033">
    <property type="entry name" value="His_PPase_superfam"/>
</dbReference>
<protein>
    <recommendedName>
        <fullName evidence="1">Alpha-ribazole phosphatase</fullName>
        <ecNumber evidence="1">3.1.3.73</ecNumber>
    </recommendedName>
</protein>
<dbReference type="PANTHER" id="PTHR48100:SF1">
    <property type="entry name" value="HISTIDINE PHOSPHATASE FAMILY PROTEIN-RELATED"/>
    <property type="match status" value="1"/>
</dbReference>
<dbReference type="InterPro" id="IPR050275">
    <property type="entry name" value="PGM_Phosphatase"/>
</dbReference>
<dbReference type="Proteomes" id="UP001207918">
    <property type="component" value="Unassembled WGS sequence"/>
</dbReference>
<comment type="caution">
    <text evidence="2">The sequence shown here is derived from an EMBL/GenBank/DDBJ whole genome shotgun (WGS) entry which is preliminary data.</text>
</comment>
<dbReference type="Pfam" id="PF00300">
    <property type="entry name" value="His_Phos_1"/>
    <property type="match status" value="1"/>
</dbReference>
<dbReference type="CDD" id="cd07067">
    <property type="entry name" value="HP_PGM_like"/>
    <property type="match status" value="1"/>
</dbReference>
<gene>
    <name evidence="2" type="primary">cobC</name>
    <name evidence="2" type="ORF">J6I44_14450</name>
</gene>
<dbReference type="InterPro" id="IPR017578">
    <property type="entry name" value="Ribazole_CobC"/>
</dbReference>
<dbReference type="NCBIfam" id="TIGR03162">
    <property type="entry name" value="ribazole_cobC"/>
    <property type="match status" value="1"/>
</dbReference>
<dbReference type="Gene3D" id="3.40.50.1240">
    <property type="entry name" value="Phosphoglycerate mutase-like"/>
    <property type="match status" value="1"/>
</dbReference>
<evidence type="ECO:0000313" key="2">
    <source>
        <dbReference type="EMBL" id="MCW9708063.1"/>
    </source>
</evidence>
<evidence type="ECO:0000256" key="1">
    <source>
        <dbReference type="NCBIfam" id="TIGR03162"/>
    </source>
</evidence>
<dbReference type="InterPro" id="IPR013078">
    <property type="entry name" value="His_Pase_superF_clade-1"/>
</dbReference>
<dbReference type="SUPFAM" id="SSF53254">
    <property type="entry name" value="Phosphoglycerate mutase-like"/>
    <property type="match status" value="1"/>
</dbReference>
<reference evidence="2 3" key="1">
    <citation type="submission" date="2021-03" db="EMBL/GenBank/DDBJ databases">
        <title>Aliifodinibius sp. nov., a new bacterium isolated from saline soil.</title>
        <authorList>
            <person name="Galisteo C."/>
            <person name="De La Haba R."/>
            <person name="Sanchez-Porro C."/>
            <person name="Ventosa A."/>
        </authorList>
    </citation>
    <scope>NUCLEOTIDE SEQUENCE [LARGE SCALE GENOMIC DNA]</scope>
    <source>
        <strain evidence="2 3">1BSP15-2V2</strain>
    </source>
</reference>
<dbReference type="RefSeq" id="WP_265766849.1">
    <property type="nucleotide sequence ID" value="NZ_JAGGJA010000010.1"/>
</dbReference>